<evidence type="ECO:0000256" key="2">
    <source>
        <dbReference type="ARBA" id="ARBA00022516"/>
    </source>
</evidence>
<evidence type="ECO:0000313" key="8">
    <source>
        <dbReference type="Proteomes" id="UP000232638"/>
    </source>
</evidence>
<reference evidence="7 8" key="1">
    <citation type="submission" date="2017-03" db="EMBL/GenBank/DDBJ databases">
        <title>Complete genome sequence of Candidatus 'Thiodictyon syntrophicum' sp. nov. strain Cad16T, a photolithoautotroph purple sulfur bacterium isolated from an alpine meromictic lake.</title>
        <authorList>
            <person name="Luedin S.M."/>
            <person name="Pothier J.F."/>
            <person name="Danza F."/>
            <person name="Storelli N."/>
            <person name="Wittwer M."/>
            <person name="Tonolla M."/>
        </authorList>
    </citation>
    <scope>NUCLEOTIDE SEQUENCE [LARGE SCALE GENOMIC DNA]</scope>
    <source>
        <strain evidence="7 8">Cad16T</strain>
    </source>
</reference>
<dbReference type="PANTHER" id="PTHR10434">
    <property type="entry name" value="1-ACYL-SN-GLYCEROL-3-PHOSPHATE ACYLTRANSFERASE"/>
    <property type="match status" value="1"/>
</dbReference>
<dbReference type="AlphaFoldDB" id="A0A2K8UF48"/>
<keyword evidence="5 7" id="KW-0012">Acyltransferase</keyword>
<dbReference type="CDD" id="cd07989">
    <property type="entry name" value="LPLAT_AGPAT-like"/>
    <property type="match status" value="1"/>
</dbReference>
<dbReference type="SMART" id="SM00563">
    <property type="entry name" value="PlsC"/>
    <property type="match status" value="1"/>
</dbReference>
<dbReference type="GO" id="GO:0003841">
    <property type="term" value="F:1-acylglycerol-3-phosphate O-acyltransferase activity"/>
    <property type="evidence" value="ECO:0007669"/>
    <property type="project" value="TreeGrafter"/>
</dbReference>
<sequence>MSNSGPRRAAALTTLWRGLRYFEHVTTGILILGWVRLVSRAEARPAWLPALVQWWYRRACRALGVRVEVTGTIAERCLLVCNHITWLDVLVLGAQGQLGFLSKSEVRHWPVIGWMSAVVGTLFIARGANQVGAVTTEIGARIARGGSLVIFPEGTTTDGDGVARFYPPLFAIALQPGLGVQPVALCYRCTDAPPPDRSIAYVGDQTLAANLWGVLRHPGLAARVQFLTPIHPGPEAGPRSLSGQARLAILSALGLPETAGRRGRPRAARPG</sequence>
<proteinExistence type="predicted"/>
<comment type="pathway">
    <text evidence="1">Lipid metabolism.</text>
</comment>
<evidence type="ECO:0000313" key="7">
    <source>
        <dbReference type="EMBL" id="AUB84175.1"/>
    </source>
</evidence>
<dbReference type="KEGG" id="tsy:THSYN_26695"/>
<evidence type="ECO:0000256" key="3">
    <source>
        <dbReference type="ARBA" id="ARBA00022679"/>
    </source>
</evidence>
<dbReference type="PANTHER" id="PTHR10434:SF64">
    <property type="entry name" value="1-ACYL-SN-GLYCEROL-3-PHOSPHATE ACYLTRANSFERASE-RELATED"/>
    <property type="match status" value="1"/>
</dbReference>
<keyword evidence="2" id="KW-0444">Lipid biosynthesis</keyword>
<evidence type="ECO:0000259" key="6">
    <source>
        <dbReference type="SMART" id="SM00563"/>
    </source>
</evidence>
<dbReference type="SUPFAM" id="SSF69593">
    <property type="entry name" value="Glycerol-3-phosphate (1)-acyltransferase"/>
    <property type="match status" value="1"/>
</dbReference>
<name>A0A2K8UF48_9GAMM</name>
<dbReference type="EMBL" id="CP020370">
    <property type="protein sequence ID" value="AUB84175.1"/>
    <property type="molecule type" value="Genomic_DNA"/>
</dbReference>
<dbReference type="Pfam" id="PF01553">
    <property type="entry name" value="Acyltransferase"/>
    <property type="match status" value="1"/>
</dbReference>
<keyword evidence="4" id="KW-0443">Lipid metabolism</keyword>
<evidence type="ECO:0000256" key="4">
    <source>
        <dbReference type="ARBA" id="ARBA00023098"/>
    </source>
</evidence>
<feature type="domain" description="Phospholipid/glycerol acyltransferase" evidence="6">
    <location>
        <begin position="77"/>
        <end position="188"/>
    </location>
</feature>
<organism evidence="7 8">
    <name type="scientific">Candidatus Thiodictyon syntrophicum</name>
    <dbReference type="NCBI Taxonomy" id="1166950"/>
    <lineage>
        <taxon>Bacteria</taxon>
        <taxon>Pseudomonadati</taxon>
        <taxon>Pseudomonadota</taxon>
        <taxon>Gammaproteobacteria</taxon>
        <taxon>Chromatiales</taxon>
        <taxon>Chromatiaceae</taxon>
        <taxon>Thiodictyon</taxon>
    </lineage>
</organism>
<keyword evidence="3 7" id="KW-0808">Transferase</keyword>
<dbReference type="InterPro" id="IPR002123">
    <property type="entry name" value="Plipid/glycerol_acylTrfase"/>
</dbReference>
<dbReference type="OrthoDB" id="319710at2"/>
<keyword evidence="8" id="KW-1185">Reference proteome</keyword>
<dbReference type="RefSeq" id="WP_100921841.1">
    <property type="nucleotide sequence ID" value="NZ_CP020370.1"/>
</dbReference>
<dbReference type="Proteomes" id="UP000232638">
    <property type="component" value="Chromosome"/>
</dbReference>
<protein>
    <submittedName>
        <fullName evidence="7">1-acyl-sn-glycerol-3-phosphate acyltransferase</fullName>
    </submittedName>
</protein>
<dbReference type="GO" id="GO:0006654">
    <property type="term" value="P:phosphatidic acid biosynthetic process"/>
    <property type="evidence" value="ECO:0007669"/>
    <property type="project" value="TreeGrafter"/>
</dbReference>
<accession>A0A2K8UF48</accession>
<gene>
    <name evidence="7" type="ORF">THSYN_26695</name>
</gene>
<evidence type="ECO:0000256" key="1">
    <source>
        <dbReference type="ARBA" id="ARBA00005189"/>
    </source>
</evidence>
<evidence type="ECO:0000256" key="5">
    <source>
        <dbReference type="ARBA" id="ARBA00023315"/>
    </source>
</evidence>